<gene>
    <name evidence="4" type="ORF">D915_005611</name>
</gene>
<feature type="compositionally biased region" description="Polar residues" evidence="2">
    <location>
        <begin position="273"/>
        <end position="301"/>
    </location>
</feature>
<feature type="coiled-coil region" evidence="1">
    <location>
        <begin position="1642"/>
        <end position="1673"/>
    </location>
</feature>
<organism evidence="4 5">
    <name type="scientific">Fasciola hepatica</name>
    <name type="common">Liver fluke</name>
    <dbReference type="NCBI Taxonomy" id="6192"/>
    <lineage>
        <taxon>Eukaryota</taxon>
        <taxon>Metazoa</taxon>
        <taxon>Spiralia</taxon>
        <taxon>Lophotrochozoa</taxon>
        <taxon>Platyhelminthes</taxon>
        <taxon>Trematoda</taxon>
        <taxon>Digenea</taxon>
        <taxon>Plagiorchiida</taxon>
        <taxon>Echinostomata</taxon>
        <taxon>Echinostomatoidea</taxon>
        <taxon>Fasciolidae</taxon>
        <taxon>Fasciola</taxon>
    </lineage>
</organism>
<evidence type="ECO:0000313" key="4">
    <source>
        <dbReference type="EMBL" id="THD23636.1"/>
    </source>
</evidence>
<feature type="coiled-coil region" evidence="1">
    <location>
        <begin position="1877"/>
        <end position="1918"/>
    </location>
</feature>
<feature type="region of interest" description="Disordered" evidence="2">
    <location>
        <begin position="876"/>
        <end position="908"/>
    </location>
</feature>
<feature type="compositionally biased region" description="Polar residues" evidence="2">
    <location>
        <begin position="1170"/>
        <end position="1182"/>
    </location>
</feature>
<feature type="domain" description="DUF5741" evidence="3">
    <location>
        <begin position="1837"/>
        <end position="1910"/>
    </location>
</feature>
<evidence type="ECO:0000259" key="3">
    <source>
        <dbReference type="Pfam" id="PF19012"/>
    </source>
</evidence>
<feature type="compositionally biased region" description="Polar residues" evidence="2">
    <location>
        <begin position="2223"/>
        <end position="2232"/>
    </location>
</feature>
<dbReference type="EMBL" id="JXXN02002032">
    <property type="protein sequence ID" value="THD23636.1"/>
    <property type="molecule type" value="Genomic_DNA"/>
</dbReference>
<feature type="compositionally biased region" description="Polar residues" evidence="2">
    <location>
        <begin position="876"/>
        <end position="894"/>
    </location>
</feature>
<feature type="compositionally biased region" description="Polar residues" evidence="2">
    <location>
        <begin position="574"/>
        <end position="586"/>
    </location>
</feature>
<feature type="compositionally biased region" description="Basic and acidic residues" evidence="2">
    <location>
        <begin position="488"/>
        <end position="503"/>
    </location>
</feature>
<dbReference type="Gene3D" id="1.20.58.60">
    <property type="match status" value="1"/>
</dbReference>
<protein>
    <recommendedName>
        <fullName evidence="3">DUF5741 domain-containing protein</fullName>
    </recommendedName>
</protein>
<feature type="compositionally biased region" description="Basic and acidic residues" evidence="2">
    <location>
        <begin position="303"/>
        <end position="312"/>
    </location>
</feature>
<feature type="coiled-coil region" evidence="1">
    <location>
        <begin position="433"/>
        <end position="460"/>
    </location>
</feature>
<feature type="coiled-coil region" evidence="1">
    <location>
        <begin position="355"/>
        <end position="407"/>
    </location>
</feature>
<proteinExistence type="predicted"/>
<dbReference type="PANTHER" id="PTHR23159:SF31">
    <property type="entry name" value="CENTROSOME-ASSOCIATED PROTEIN CEP250 ISOFORM X1"/>
    <property type="match status" value="1"/>
</dbReference>
<feature type="coiled-coil region" evidence="1">
    <location>
        <begin position="1357"/>
        <end position="1428"/>
    </location>
</feature>
<dbReference type="PANTHER" id="PTHR23159">
    <property type="entry name" value="CENTROSOMAL PROTEIN 2"/>
    <property type="match status" value="1"/>
</dbReference>
<feature type="coiled-coil region" evidence="1">
    <location>
        <begin position="968"/>
        <end position="995"/>
    </location>
</feature>
<feature type="region of interest" description="Disordered" evidence="2">
    <location>
        <begin position="655"/>
        <end position="722"/>
    </location>
</feature>
<dbReference type="InterPro" id="IPR043979">
    <property type="entry name" value="DUF5741"/>
</dbReference>
<feature type="coiled-coil region" evidence="1">
    <location>
        <begin position="96"/>
        <end position="215"/>
    </location>
</feature>
<keyword evidence="1" id="KW-0175">Coiled coil</keyword>
<dbReference type="Pfam" id="PF19012">
    <property type="entry name" value="DUF5741"/>
    <property type="match status" value="1"/>
</dbReference>
<evidence type="ECO:0000256" key="2">
    <source>
        <dbReference type="SAM" id="MobiDB-lite"/>
    </source>
</evidence>
<feature type="compositionally biased region" description="Basic and acidic residues" evidence="2">
    <location>
        <begin position="1022"/>
        <end position="1035"/>
    </location>
</feature>
<feature type="region of interest" description="Disordered" evidence="2">
    <location>
        <begin position="551"/>
        <end position="586"/>
    </location>
</feature>
<feature type="region of interest" description="Disordered" evidence="2">
    <location>
        <begin position="2219"/>
        <end position="2263"/>
    </location>
</feature>
<feature type="region of interest" description="Disordered" evidence="2">
    <location>
        <begin position="1122"/>
        <end position="1193"/>
    </location>
</feature>
<comment type="caution">
    <text evidence="4">The sequence shown here is derived from an EMBL/GenBank/DDBJ whole genome shotgun (WGS) entry which is preliminary data.</text>
</comment>
<feature type="region of interest" description="Disordered" evidence="2">
    <location>
        <begin position="261"/>
        <end position="312"/>
    </location>
</feature>
<evidence type="ECO:0000313" key="5">
    <source>
        <dbReference type="Proteomes" id="UP000230066"/>
    </source>
</evidence>
<reference evidence="4" key="1">
    <citation type="submission" date="2019-03" db="EMBL/GenBank/DDBJ databases">
        <title>Improved annotation for the trematode Fasciola hepatica.</title>
        <authorList>
            <person name="Choi Y.-J."/>
            <person name="Martin J."/>
            <person name="Mitreva M."/>
        </authorList>
    </citation>
    <scope>NUCLEOTIDE SEQUENCE [LARGE SCALE GENOMIC DNA]</scope>
</reference>
<feature type="compositionally biased region" description="Polar residues" evidence="2">
    <location>
        <begin position="1705"/>
        <end position="1727"/>
    </location>
</feature>
<sequence>MYYFFSDQFVPTLHEYTDNAAVLPSDARGRGGIRSFEETLAELRRENFRLRLLCYNYEQVYKRSTNPQDFESSRLFAAEAENLSLKESIAEKHGLLMAASKMIDVLKEENDTFEQQLRDLKKRFEANEEEWRRKYDVLYQELEQSKNLIRTQELQLMTQENEKMRQENKSHSRIAELEVHLQSTKAELGRKQRELDSFQQEAEKLRSSLEQFEKEQPRIADSQAAALQLCDCMSVSCQQRLDELASIVRTLRKQLTDAGLDPQVNLPVDQTDDVSTMKQTSARNPLSPISSNAEKNLSAQHAGSDDDHSDDPSVRIAYLSQRLDSARQLLLEIGNEKLRQDKLISRLQATNDREQHTLNEQCRSLREQLEKQKQLHSVELVRRDDEIQRLHQRVTELVGEIDNLMAARGSLMSEVDKSRERISRLQWEHAEVCERMNKELREKQRVIQQLQIALTTIETRDVTQFSLPDDAHLIDISSAPDGPAGDKGGSREPESKDHGSGDDDIFLRHQLLSVSRHGQEPYPPVTSPAEDNVANGSPEQVAILSEVHVGNLSGKNRRSHGTETYTLDVKKSTGVDNNSRTSKTDNTLEDTNTVSLASENISSFDVTKEIAQLSSCLSAADSFANLPTVSTPPRIPDSPDYNAIRVNPPVVSRYSPITNSDVSSHSSSELPKKAETHQNWSEQSKKNAALQSSGIIHSTTVGPSTPPSPMGMENHSGNKNEADSFLPELAANQPPSSCAIRELYNLIHNLKLQLDNVKFTEHSFVEMVNRSLSTAGINASFQFSPQKTRASLLLKSAQAVTRGGLSLFEPCLLQSSRPSGSQTPEMSKANATYGGADTLFDDLNTSPQPTCLADHSVPSTSGLNLTVAELRMCPTSPNVNGLNPKTPSISNSPRGPTVRPSRLPRAVGKPSNLVGSASICEGITHHFRACLPPLSVSFSAGEGEVWPRHDNAPQHSAMGDLTMVEWQNRDLFERLSQATARLRDALEECAEVGSELWQGDVSQRLLMILSNNHLDGTQSHPNETDKHSTLDEKTPEPVATKPDLDYSLGFMAQNRSVRFDGANPLPVGYDPIAADDSLTQLYGSAWKSCASIASLPEYPEHLSQGPEQHAHRKMTGTEVLTSQVETSRPFESSVPSKFVTTSDSSIGKGASAHGLIKTPQFEDTIRDTPPTRSKQRGTSSVPARSPSETHESTARYLEELSHLAEQLSNAQDRISCLERERQELLGLLPESATGTSVSELAQAWNQLCEEQIELKSRLAQCVSSENYHQLEQLVGELRSDLSSREQTIGDQQSRLDHFMQQFRAAMEISTPDSDDFMSCVDTCFSKFCATQNAMETLNRENFDLIRQLEQTVPKTAFEKLQQQFESVQSECESITAQLASSDDRLEQMEQLIFTEFPEQSDQPILTVTEHLVCELRELRDAVDQLTHEQQVAYSLLRDICPVPDPGTLTGFVEAIRESWRSVQRNLTEITTETNRALDLLRGMNLATVHDPDTLCGYVQACSTCLTEKQDEINRLGLLCEQNEESLRHMVHITHFEKIKLELNRVNEELEETRGELRSVEAQLDDVVRSSVPFETFESKNERVACLEKELDDIQKKQIAYDAERNEIIALITEKTSRSVTAENWVDTIGHICDEFSEITASMNRLHSEYQLVLSECQELREQVSKMIVEVEDNSSQVRREHEAALVALRESLNLDFTKRLEAVTEEQSQSTTRLSEQLESTRSQSEQLSEKLTQRESELMEIGNKLHEAEREIAHLRDSIALHIESTKAASDAAKAHERRADQLASHLECLRQEHRKCPAQLELVDAQTSPVAECPTGDDFDTAVTLRPASVELNQARMRKYGELKAVAFEIKEKLVRRTEKLEVALTEVARLRSVIQQDKEHASRILEEVEDLRKQAIRKNKRIHELETELSQLKALRTGSQPVSSTRHTRSSARTISEVEQPRGAYCVALSAQISASPALVDDNTASLLQCPDTPFINPTETNTESIPQPDSTSLLCESVASDHAPSSVNKQAPDAVETGERCDRCEKLHGLVLGMRRLTTELQRRVDVDLREEYSLLATLDAFDAQPTHQSSAQNTIDRIVPGLRSLSTSNLAPNASVVGTFQLSVSSSVGDLRTLVKSLHHTRSRLKHYACEMERMCGVVIKRCSSVAAKPTTDGLFRNEDEIRATTIKRSLELLLRVYRRTKAFFKGLEVSSDITAREVLADLHTVVKTLSMGRDTSVDSSPHSPGTKTDGDKENRPTSGSEVLASGVKRRSDPHAKQYYQRYRDLTQGLDTMTKELTETNNVLTAARTSLERTAGVTLMTSRQFSKTWSPTGNADSA</sequence>
<feature type="compositionally biased region" description="Polar residues" evidence="2">
    <location>
        <begin position="1122"/>
        <end position="1145"/>
    </location>
</feature>
<feature type="compositionally biased region" description="Polar residues" evidence="2">
    <location>
        <begin position="655"/>
        <end position="669"/>
    </location>
</feature>
<feature type="region of interest" description="Disordered" evidence="2">
    <location>
        <begin position="1919"/>
        <end position="1939"/>
    </location>
</feature>
<feature type="region of interest" description="Disordered" evidence="2">
    <location>
        <begin position="473"/>
        <end position="503"/>
    </location>
</feature>
<accession>A0A4E0R999</accession>
<keyword evidence="5" id="KW-1185">Reference proteome</keyword>
<feature type="coiled-coil region" evidence="1">
    <location>
        <begin position="1535"/>
        <end position="1606"/>
    </location>
</feature>
<feature type="region of interest" description="Disordered" evidence="2">
    <location>
        <begin position="1705"/>
        <end position="1730"/>
    </location>
</feature>
<evidence type="ECO:0000256" key="1">
    <source>
        <dbReference type="SAM" id="Coils"/>
    </source>
</evidence>
<feature type="region of interest" description="Disordered" evidence="2">
    <location>
        <begin position="1014"/>
        <end position="1039"/>
    </location>
</feature>
<dbReference type="Proteomes" id="UP000230066">
    <property type="component" value="Unassembled WGS sequence"/>
</dbReference>
<name>A0A4E0R999_FASHE</name>
<feature type="coiled-coil region" evidence="1">
    <location>
        <begin position="1193"/>
        <end position="1227"/>
    </location>
</feature>